<dbReference type="Pfam" id="PF19431">
    <property type="entry name" value="MEKK4_N"/>
    <property type="match status" value="1"/>
</dbReference>
<dbReference type="InterPro" id="IPR050538">
    <property type="entry name" value="MAP_kinase_kinase_kinase"/>
</dbReference>
<comment type="function">
    <text evidence="9">Kinase involved in a signal transduction pathway that is activated by changes in the osmolarity of the extracellular environment. Activates the PBS2 MAP kinase kinase by phosphorylation.</text>
</comment>
<evidence type="ECO:0000256" key="1">
    <source>
        <dbReference type="ARBA" id="ARBA00006529"/>
    </source>
</evidence>
<comment type="catalytic activity">
    <reaction evidence="8">
        <text>L-seryl-[protein] + ATP = O-phospho-L-seryl-[protein] + ADP + H(+)</text>
        <dbReference type="Rhea" id="RHEA:17989"/>
        <dbReference type="Rhea" id="RHEA-COMP:9863"/>
        <dbReference type="Rhea" id="RHEA-COMP:11604"/>
        <dbReference type="ChEBI" id="CHEBI:15378"/>
        <dbReference type="ChEBI" id="CHEBI:29999"/>
        <dbReference type="ChEBI" id="CHEBI:30616"/>
        <dbReference type="ChEBI" id="CHEBI:83421"/>
        <dbReference type="ChEBI" id="CHEBI:456216"/>
        <dbReference type="EC" id="2.7.11.24"/>
    </reaction>
    <physiologicalReaction direction="left-to-right" evidence="8">
        <dbReference type="Rhea" id="RHEA:17990"/>
    </physiologicalReaction>
</comment>
<comment type="similarity">
    <text evidence="1 11">Belongs to the protein kinase superfamily. STE Ser/Thr protein kinase family. MAP kinase kinase kinase subfamily.</text>
</comment>
<keyword evidence="16" id="KW-1185">Reference proteome</keyword>
<dbReference type="PROSITE" id="PS00107">
    <property type="entry name" value="PROTEIN_KINASE_ATP"/>
    <property type="match status" value="1"/>
</dbReference>
<evidence type="ECO:0000256" key="7">
    <source>
        <dbReference type="ARBA" id="ARBA00047919"/>
    </source>
</evidence>
<feature type="region of interest" description="Disordered" evidence="13">
    <location>
        <begin position="135"/>
        <end position="349"/>
    </location>
</feature>
<dbReference type="SUPFAM" id="SSF56112">
    <property type="entry name" value="Protein kinase-like (PK-like)"/>
    <property type="match status" value="1"/>
</dbReference>
<dbReference type="GO" id="GO:0005524">
    <property type="term" value="F:ATP binding"/>
    <property type="evidence" value="ECO:0007669"/>
    <property type="project" value="UniProtKB-UniRule"/>
</dbReference>
<evidence type="ECO:0000256" key="6">
    <source>
        <dbReference type="ARBA" id="ARBA00022840"/>
    </source>
</evidence>
<feature type="binding site" evidence="12">
    <location>
        <position position="1217"/>
    </location>
    <ligand>
        <name>ATP</name>
        <dbReference type="ChEBI" id="CHEBI:30616"/>
    </ligand>
</feature>
<keyword evidence="4 11" id="KW-0547">Nucleotide-binding</keyword>
<dbReference type="InterPro" id="IPR045801">
    <property type="entry name" value="MEKK4_N"/>
</dbReference>
<feature type="compositionally biased region" description="Polar residues" evidence="13">
    <location>
        <begin position="179"/>
        <end position="201"/>
    </location>
</feature>
<evidence type="ECO:0000256" key="12">
    <source>
        <dbReference type="PROSITE-ProRule" id="PRU10141"/>
    </source>
</evidence>
<evidence type="ECO:0000259" key="14">
    <source>
        <dbReference type="PROSITE" id="PS50011"/>
    </source>
</evidence>
<dbReference type="PROSITE" id="PS50011">
    <property type="entry name" value="PROTEIN_KINASE_DOM"/>
    <property type="match status" value="1"/>
</dbReference>
<sequence>MSTTKVPYCAEGNLQASLILITCLKQEMPAPIMEPSFDLRRSCFGTVAHDYSSGRGVVEVPSSPPHISRRSLPICGASRVEATVTVKLSIMTDEQSSQLLHLPSTPPLVREKLSGTSPSPGLLCFDKSGQPFIADTVPIPTPLSEMHRSDSQGDSSASGLQSSSEESDNGGQPMAPSYDGTTNGTGDTSQDNYLPDQSTSPMDDIPPMMNSQDYRWTTAGQRSRDGSSTLNGNYEMPAQVGTNALNGGWLSQSQRPSGPLRTPSSTYTPQNARRPSQFPLNTAQRNRASSTNRIRRNPNADYRAQERAYVERIRQDAPDMNGFSIEPGTPSLGHTTDSEADDESPLTADYNEDAYDQETLLYYGNDDMQPTLEELKKPENRERLEWHSMLANVLTGDVVKQEKQRLTGKTGQDRDKSMQTEIWMGVRAKVCGRTIAAQRRMIEDGRSRAKSVIESIIAFEIKGEAEVGKAAVEQVQDIVQKIGKCESLYPTRSAFEEAQPRAASQAYTESCQAIIAWHNTTLLINTQLGVLQAWAGNEELDFAKPRRLSAAEGHLTDESSFIDRILKEDGLKSLQGENSLLVGVDMVIKKAKDTLISNAPAFEERHLPAYLDELLTLINFPSRLIQEIIKMRLDLAKNIRDPAQQSVMMAEQMIPQFQILLKLAARIKKDYLIISQPEPGWDLPPCIDDNFDFVVLDALKFYFKMLNWKLSGNKNTFKEAEIMEQEWHFSNELASHMEGGDVEVAEQFSSLTSKSLLRLTSHFEKELQRSPEEIAGAEMDKRYKQILDSVRVRQRKLFRFTRILTQRYENCTEYNINMPQEDLSELIQMLNYTNHILVETPSSDASLIYIIASPTLENRPKDVQSLLGTCFHTDASPDDPINPYVLMLRPESPIFWDGKKMNTGKRLAPLDIKTGRLRLVADGSQQRLANANLAFQQSINMHLSVLIEQRANLPRVNAELQRIKKTAYKLSNTIMDSVDLIRKQTVGLECQELIQTCFAFATEFGQRSVLYMDYNRRALNNMRLTRLALDWVSFICDDCVASDRKTFRWAVIALEFAMLMTRGQNILSIGDNEYNHLREKVAGCMSLLISHFDIMGARSTLAAQMEKQRLEQLHGKFKQLDVSRLKDDEESSRLVREQWVDQLAEIERRRREREAERQHLGRVLEDSNEADRALTYLSSSATNVTVRWQQGQYVGGGTFGSVYACLNLDTGHLMAVKEIRLQDPQLIPTIVSQIRDEMSVLQVLDHPNIVSYHGIEPHRDKVYIFMEYCSGGSLAGLLEHGRIEDETVIMVYALQMLEGLAYLHEAGVVHRDIKPENILLDHNGVIKYVDFGAAKVIARQGKTLAHGENAASNQGRQKSMTGTPMYMSPEVIKGETTTARHGAVDIWSLGCVILEMATGRRPWASLDNEWAIMYNIAQGNPPQLPSRDQLSAEGIAFLKKCFERDPAKRATAPELLGDEWIMGLRRQMALEPGTPMTPSESGGSGSGSGSTGWSRQGSMYGQAAGAM</sequence>
<keyword evidence="3 11" id="KW-0808">Transferase</keyword>
<dbReference type="GO" id="GO:0004709">
    <property type="term" value="F:MAP kinase kinase kinase activity"/>
    <property type="evidence" value="ECO:0007669"/>
    <property type="project" value="UniProtKB-UniRule"/>
</dbReference>
<dbReference type="GO" id="GO:0005737">
    <property type="term" value="C:cytoplasm"/>
    <property type="evidence" value="ECO:0007669"/>
    <property type="project" value="InterPro"/>
</dbReference>
<proteinExistence type="inferred from homology"/>
<keyword evidence="6 11" id="KW-0067">ATP-binding</keyword>
<dbReference type="OrthoDB" id="1043025at2759"/>
<evidence type="ECO:0000256" key="5">
    <source>
        <dbReference type="ARBA" id="ARBA00022777"/>
    </source>
</evidence>
<dbReference type="FunFam" id="1.10.510.10:FF:000482">
    <property type="entry name" value="MAP kinase kinase kinase"/>
    <property type="match status" value="1"/>
</dbReference>
<dbReference type="InterPro" id="IPR000719">
    <property type="entry name" value="Prot_kinase_dom"/>
</dbReference>
<feature type="compositionally biased region" description="Acidic residues" evidence="13">
    <location>
        <begin position="338"/>
        <end position="349"/>
    </location>
</feature>
<evidence type="ECO:0000256" key="3">
    <source>
        <dbReference type="ARBA" id="ARBA00022679"/>
    </source>
</evidence>
<evidence type="ECO:0000256" key="2">
    <source>
        <dbReference type="ARBA" id="ARBA00022527"/>
    </source>
</evidence>
<dbReference type="Pfam" id="PF00069">
    <property type="entry name" value="Pkinase"/>
    <property type="match status" value="1"/>
</dbReference>
<evidence type="ECO:0000256" key="10">
    <source>
        <dbReference type="ARBA" id="ARBA00065095"/>
    </source>
</evidence>
<dbReference type="CDD" id="cd06626">
    <property type="entry name" value="STKc_MEKK4"/>
    <property type="match status" value="1"/>
</dbReference>
<dbReference type="InterPro" id="IPR017441">
    <property type="entry name" value="Protein_kinase_ATP_BS"/>
</dbReference>
<feature type="compositionally biased region" description="Low complexity" evidence="13">
    <location>
        <begin position="152"/>
        <end position="164"/>
    </location>
</feature>
<evidence type="ECO:0000256" key="9">
    <source>
        <dbReference type="ARBA" id="ARBA00056158"/>
    </source>
</evidence>
<feature type="compositionally biased region" description="Basic and acidic residues" evidence="13">
    <location>
        <begin position="303"/>
        <end position="317"/>
    </location>
</feature>
<dbReference type="PANTHER" id="PTHR48016">
    <property type="entry name" value="MAP KINASE KINASE KINASE SSK2-RELATED-RELATED"/>
    <property type="match status" value="1"/>
</dbReference>
<accession>A0A6A6HA21</accession>
<dbReference type="PIRSF" id="PIRSF037579">
    <property type="entry name" value="MAPKKK_SSK22"/>
    <property type="match status" value="1"/>
</dbReference>
<dbReference type="Gene3D" id="1.10.510.10">
    <property type="entry name" value="Transferase(Phosphotransferase) domain 1"/>
    <property type="match status" value="1"/>
</dbReference>
<dbReference type="SMART" id="SM00220">
    <property type="entry name" value="S_TKc"/>
    <property type="match status" value="1"/>
</dbReference>
<reference evidence="15" key="1">
    <citation type="journal article" date="2020" name="Stud. Mycol.">
        <title>101 Dothideomycetes genomes: a test case for predicting lifestyles and emergence of pathogens.</title>
        <authorList>
            <person name="Haridas S."/>
            <person name="Albert R."/>
            <person name="Binder M."/>
            <person name="Bloem J."/>
            <person name="Labutti K."/>
            <person name="Salamov A."/>
            <person name="Andreopoulos B."/>
            <person name="Baker S."/>
            <person name="Barry K."/>
            <person name="Bills G."/>
            <person name="Bluhm B."/>
            <person name="Cannon C."/>
            <person name="Castanera R."/>
            <person name="Culley D."/>
            <person name="Daum C."/>
            <person name="Ezra D."/>
            <person name="Gonzalez J."/>
            <person name="Henrissat B."/>
            <person name="Kuo A."/>
            <person name="Liang C."/>
            <person name="Lipzen A."/>
            <person name="Lutzoni F."/>
            <person name="Magnuson J."/>
            <person name="Mondo S."/>
            <person name="Nolan M."/>
            <person name="Ohm R."/>
            <person name="Pangilinan J."/>
            <person name="Park H.-J."/>
            <person name="Ramirez L."/>
            <person name="Alfaro M."/>
            <person name="Sun H."/>
            <person name="Tritt A."/>
            <person name="Yoshinaga Y."/>
            <person name="Zwiers L.-H."/>
            <person name="Turgeon B."/>
            <person name="Goodwin S."/>
            <person name="Spatafora J."/>
            <person name="Crous P."/>
            <person name="Grigoriev I."/>
        </authorList>
    </citation>
    <scope>NUCLEOTIDE SEQUENCE</scope>
    <source>
        <strain evidence="15">Tuck. ex Michener</strain>
    </source>
</reference>
<gene>
    <name evidence="15" type="ORF">EV356DRAFT_515050</name>
</gene>
<name>A0A6A6HA21_VIRVR</name>
<evidence type="ECO:0000313" key="15">
    <source>
        <dbReference type="EMBL" id="KAF2234671.1"/>
    </source>
</evidence>
<dbReference type="GO" id="GO:0051403">
    <property type="term" value="P:stress-activated MAPK cascade"/>
    <property type="evidence" value="ECO:0007669"/>
    <property type="project" value="InterPro"/>
</dbReference>
<keyword evidence="5 11" id="KW-0418">Kinase</keyword>
<feature type="compositionally biased region" description="Polar residues" evidence="13">
    <location>
        <begin position="240"/>
        <end position="292"/>
    </location>
</feature>
<dbReference type="InterPro" id="IPR008271">
    <property type="entry name" value="Ser/Thr_kinase_AS"/>
</dbReference>
<evidence type="ECO:0000313" key="16">
    <source>
        <dbReference type="Proteomes" id="UP000800092"/>
    </source>
</evidence>
<feature type="compositionally biased region" description="Polar residues" evidence="13">
    <location>
        <begin position="209"/>
        <end position="232"/>
    </location>
</feature>
<feature type="compositionally biased region" description="Low complexity" evidence="13">
    <location>
        <begin position="1472"/>
        <end position="1481"/>
    </location>
</feature>
<dbReference type="GO" id="GO:0038066">
    <property type="term" value="P:p38MAPK cascade"/>
    <property type="evidence" value="ECO:0007669"/>
    <property type="project" value="UniProtKB-UniRule"/>
</dbReference>
<dbReference type="EC" id="2.7.11.-" evidence="11"/>
<dbReference type="EMBL" id="ML991797">
    <property type="protein sequence ID" value="KAF2234671.1"/>
    <property type="molecule type" value="Genomic_DNA"/>
</dbReference>
<organism evidence="15 16">
    <name type="scientific">Viridothelium virens</name>
    <name type="common">Speckled blister lichen</name>
    <name type="synonym">Trypethelium virens</name>
    <dbReference type="NCBI Taxonomy" id="1048519"/>
    <lineage>
        <taxon>Eukaryota</taxon>
        <taxon>Fungi</taxon>
        <taxon>Dikarya</taxon>
        <taxon>Ascomycota</taxon>
        <taxon>Pezizomycotina</taxon>
        <taxon>Dothideomycetes</taxon>
        <taxon>Dothideomycetes incertae sedis</taxon>
        <taxon>Trypetheliales</taxon>
        <taxon>Trypetheliaceae</taxon>
        <taxon>Viridothelium</taxon>
    </lineage>
</organism>
<dbReference type="GO" id="GO:0004707">
    <property type="term" value="F:MAP kinase activity"/>
    <property type="evidence" value="ECO:0007669"/>
    <property type="project" value="UniProtKB-EC"/>
</dbReference>
<comment type="catalytic activity">
    <reaction evidence="7">
        <text>L-threonyl-[protein] + ATP = O-phospho-L-threonyl-[protein] + ADP + H(+)</text>
        <dbReference type="Rhea" id="RHEA:46608"/>
        <dbReference type="Rhea" id="RHEA-COMP:11060"/>
        <dbReference type="Rhea" id="RHEA-COMP:11605"/>
        <dbReference type="ChEBI" id="CHEBI:15378"/>
        <dbReference type="ChEBI" id="CHEBI:30013"/>
        <dbReference type="ChEBI" id="CHEBI:30616"/>
        <dbReference type="ChEBI" id="CHEBI:61977"/>
        <dbReference type="ChEBI" id="CHEBI:456216"/>
        <dbReference type="EC" id="2.7.11.24"/>
    </reaction>
    <physiologicalReaction direction="left-to-right" evidence="7">
        <dbReference type="Rhea" id="RHEA:46609"/>
    </physiologicalReaction>
</comment>
<feature type="region of interest" description="Disordered" evidence="13">
    <location>
        <begin position="1471"/>
        <end position="1507"/>
    </location>
</feature>
<feature type="domain" description="Protein kinase" evidence="14">
    <location>
        <begin position="1188"/>
        <end position="1461"/>
    </location>
</feature>
<dbReference type="InterPro" id="IPR017240">
    <property type="entry name" value="MAPKKK_Ssk2/Ssk22"/>
</dbReference>
<protein>
    <recommendedName>
        <fullName evidence="11">MAP kinase kinase kinase</fullName>
        <ecNumber evidence="11">2.7.11.-</ecNumber>
    </recommendedName>
</protein>
<evidence type="ECO:0000256" key="4">
    <source>
        <dbReference type="ARBA" id="ARBA00022741"/>
    </source>
</evidence>
<evidence type="ECO:0000256" key="13">
    <source>
        <dbReference type="SAM" id="MobiDB-lite"/>
    </source>
</evidence>
<comment type="subunit">
    <text evidence="10">Interacts with by SSK1.</text>
</comment>
<evidence type="ECO:0000256" key="8">
    <source>
        <dbReference type="ARBA" id="ARBA00048130"/>
    </source>
</evidence>
<dbReference type="Proteomes" id="UP000800092">
    <property type="component" value="Unassembled WGS sequence"/>
</dbReference>
<dbReference type="PROSITE" id="PS00108">
    <property type="entry name" value="PROTEIN_KINASE_ST"/>
    <property type="match status" value="1"/>
</dbReference>
<dbReference type="PANTHER" id="PTHR48016:SF32">
    <property type="entry name" value="MITOGEN-ACTIVATED PROTEIN KINASE KINASE KINASE 4"/>
    <property type="match status" value="1"/>
</dbReference>
<dbReference type="InterPro" id="IPR011009">
    <property type="entry name" value="Kinase-like_dom_sf"/>
</dbReference>
<evidence type="ECO:0000256" key="11">
    <source>
        <dbReference type="PIRNR" id="PIRNR037579"/>
    </source>
</evidence>
<keyword evidence="2 11" id="KW-0723">Serine/threonine-protein kinase</keyword>